<dbReference type="SUPFAM" id="SSF63418">
    <property type="entry name" value="MurE/MurF N-terminal domain"/>
    <property type="match status" value="1"/>
</dbReference>
<dbReference type="Gene3D" id="3.40.1390.10">
    <property type="entry name" value="MurE/MurF, N-terminal domain"/>
    <property type="match status" value="1"/>
</dbReference>
<keyword evidence="7" id="KW-0067">ATP-binding</keyword>
<feature type="modified residue" description="N6-carboxylysine" evidence="7">
    <location>
        <position position="216"/>
    </location>
</feature>
<proteinExistence type="inferred from homology"/>
<dbReference type="SUPFAM" id="SSF53623">
    <property type="entry name" value="MurD-like peptide ligases, catalytic domain"/>
    <property type="match status" value="1"/>
</dbReference>
<feature type="binding site" evidence="7">
    <location>
        <position position="30"/>
    </location>
    <ligand>
        <name>UDP-N-acetyl-alpha-D-muramoyl-L-alanyl-D-glutamate</name>
        <dbReference type="ChEBI" id="CHEBI:83900"/>
    </ligand>
</feature>
<keyword evidence="7" id="KW-0460">Magnesium</keyword>
<evidence type="ECO:0000256" key="7">
    <source>
        <dbReference type="HAMAP-Rule" id="MF_00208"/>
    </source>
</evidence>
<keyword evidence="4 7" id="KW-0573">Peptidoglycan synthesis</keyword>
<reference evidence="12 13" key="1">
    <citation type="submission" date="2023-12" db="EMBL/GenBank/DDBJ databases">
        <title>novel species in genus Nocarida.</title>
        <authorList>
            <person name="Li Z."/>
        </authorList>
    </citation>
    <scope>NUCLEOTIDE SEQUENCE [LARGE SCALE GENOMIC DNA]</scope>
    <source>
        <strain evidence="12 13">CDC186</strain>
    </source>
</reference>
<evidence type="ECO:0000256" key="5">
    <source>
        <dbReference type="ARBA" id="ARBA00023306"/>
    </source>
</evidence>
<feature type="domain" description="Mur ligase C-terminal" evidence="10">
    <location>
        <begin position="327"/>
        <end position="455"/>
    </location>
</feature>
<sequence length="491" mass="52317">MSDLALRLGAPGPPDGLAAESTITGISQDSRLVAPGEVYAALPGARHHGAAFAVEAAARGAVAAISDRPCEALPTFLVDDPRRVLGPLASWIYGHPSRELDVFGVTGTNGKTSTAYLLDAGLRGAKIETGLISGVEIRGPWGERPAVRTTPEASELQQTLATFHASGVSAVALEVSSHALALHRVEGIRFRVGVFTNLGADHLDFHNDLENYYSAKAKLFSPERCESAVIGIDDDYGRRLAAETALPHRTFSTQSTAADFYADHIRLDEHNTSFIVHGADRSTAVRLRLLGRHQVDNALGAIAALSTAGVDPEPAIEGMESLECVPGRMQRIEAGQPFLAFVDYMHNTAGQQRQFPYLRSLTSGKIIVVIGATGERDPGKRRPLGWTAATFADTVIVTDESPFSDNPARLREDVAAGAYAAGHAEVILEPRRADAIALAVTLAQAGDVLVVTGRGHDPVQTYGAVTLAFDDRTELRHALERGTANVVPPRR</sequence>
<dbReference type="InterPro" id="IPR036615">
    <property type="entry name" value="Mur_ligase_C_dom_sf"/>
</dbReference>
<keyword evidence="3 7" id="KW-0133">Cell shape</keyword>
<evidence type="ECO:0000256" key="8">
    <source>
        <dbReference type="RuleBase" id="RU004135"/>
    </source>
</evidence>
<feature type="binding site" evidence="7">
    <location>
        <begin position="149"/>
        <end position="150"/>
    </location>
    <ligand>
        <name>UDP-N-acetyl-alpha-D-muramoyl-L-alanyl-D-glutamate</name>
        <dbReference type="ChEBI" id="CHEBI:83900"/>
    </ligand>
</feature>
<dbReference type="HAMAP" id="MF_00208">
    <property type="entry name" value="MurE"/>
    <property type="match status" value="1"/>
</dbReference>
<evidence type="ECO:0000256" key="1">
    <source>
        <dbReference type="ARBA" id="ARBA00005898"/>
    </source>
</evidence>
<comment type="caution">
    <text evidence="12">The sequence shown here is derived from an EMBL/GenBank/DDBJ whole genome shotgun (WGS) entry which is preliminary data.</text>
</comment>
<keyword evidence="5 7" id="KW-0131">Cell cycle</keyword>
<name>A0ABU6AUE6_9NOCA</name>
<evidence type="ECO:0000256" key="3">
    <source>
        <dbReference type="ARBA" id="ARBA00022960"/>
    </source>
</evidence>
<keyword evidence="2 7" id="KW-0132">Cell division</keyword>
<dbReference type="PANTHER" id="PTHR23135">
    <property type="entry name" value="MUR LIGASE FAMILY MEMBER"/>
    <property type="match status" value="1"/>
</dbReference>
<comment type="pathway">
    <text evidence="7 8">Cell wall biogenesis; peptidoglycan biosynthesis.</text>
</comment>
<comment type="PTM">
    <text evidence="7">Carboxylation is probably crucial for Mg(2+) binding and, consequently, for the gamma-phosphate positioning of ATP.</text>
</comment>
<comment type="subcellular location">
    <subcellularLocation>
        <location evidence="7 8">Cytoplasm</location>
    </subcellularLocation>
</comment>
<keyword evidence="6 7" id="KW-0961">Cell wall biogenesis/degradation</keyword>
<evidence type="ECO:0000256" key="2">
    <source>
        <dbReference type="ARBA" id="ARBA00022618"/>
    </source>
</evidence>
<protein>
    <recommendedName>
        <fullName evidence="7">UDP-N-acetylmuramyl-tripeptide synthetase</fullName>
        <ecNumber evidence="7">6.3.2.-</ecNumber>
    </recommendedName>
    <alternativeName>
        <fullName evidence="7">UDP-MurNAc-tripeptide synthetase</fullName>
    </alternativeName>
</protein>
<feature type="binding site" evidence="7">
    <location>
        <begin position="107"/>
        <end position="113"/>
    </location>
    <ligand>
        <name>ATP</name>
        <dbReference type="ChEBI" id="CHEBI:30616"/>
    </ligand>
</feature>
<dbReference type="InterPro" id="IPR005761">
    <property type="entry name" value="UDP-N-AcMur-Glu-dNH2Pim_ligase"/>
</dbReference>
<comment type="similarity">
    <text evidence="1 7">Belongs to the MurCDEF family. MurE subfamily.</text>
</comment>
<evidence type="ECO:0000313" key="12">
    <source>
        <dbReference type="EMBL" id="MEB3510986.1"/>
    </source>
</evidence>
<dbReference type="InterPro" id="IPR013221">
    <property type="entry name" value="Mur_ligase_cen"/>
</dbReference>
<evidence type="ECO:0000313" key="13">
    <source>
        <dbReference type="Proteomes" id="UP001348098"/>
    </source>
</evidence>
<dbReference type="Proteomes" id="UP001348098">
    <property type="component" value="Unassembled WGS sequence"/>
</dbReference>
<dbReference type="SUPFAM" id="SSF53244">
    <property type="entry name" value="MurD-like peptide ligases, peptide-binding domain"/>
    <property type="match status" value="1"/>
</dbReference>
<dbReference type="GO" id="GO:0008765">
    <property type="term" value="F:UDP-N-acetylmuramoylalanyl-D-glutamate-2,6-diaminopimelate ligase activity"/>
    <property type="evidence" value="ECO:0007669"/>
    <property type="project" value="UniProtKB-EC"/>
</dbReference>
<keyword evidence="7" id="KW-0963">Cytoplasm</keyword>
<accession>A0ABU6AUE6</accession>
<comment type="caution">
    <text evidence="7">Lacks conserved residue(s) required for the propagation of feature annotation.</text>
</comment>
<dbReference type="InterPro" id="IPR000713">
    <property type="entry name" value="Mur_ligase_N"/>
</dbReference>
<dbReference type="Gene3D" id="3.40.1190.10">
    <property type="entry name" value="Mur-like, catalytic domain"/>
    <property type="match status" value="1"/>
</dbReference>
<dbReference type="Pfam" id="PF08245">
    <property type="entry name" value="Mur_ligase_M"/>
    <property type="match status" value="1"/>
</dbReference>
<dbReference type="Pfam" id="PF02875">
    <property type="entry name" value="Mur_ligase_C"/>
    <property type="match status" value="1"/>
</dbReference>
<comment type="function">
    <text evidence="7">Catalyzes the addition of an amino acid to the nucleotide precursor UDP-N-acetylmuramoyl-L-alanyl-D-glutamate (UMAG) in the biosynthesis of bacterial cell-wall peptidoglycan.</text>
</comment>
<feature type="binding site" evidence="7">
    <location>
        <position position="176"/>
    </location>
    <ligand>
        <name>UDP-N-acetyl-alpha-D-muramoyl-L-alanyl-D-glutamate</name>
        <dbReference type="ChEBI" id="CHEBI:83900"/>
    </ligand>
</feature>
<keyword evidence="7 12" id="KW-0436">Ligase</keyword>
<dbReference type="InterPro" id="IPR035911">
    <property type="entry name" value="MurE/MurF_N"/>
</dbReference>
<dbReference type="Pfam" id="PF01225">
    <property type="entry name" value="Mur_ligase"/>
    <property type="match status" value="1"/>
</dbReference>
<gene>
    <name evidence="7" type="primary">murE</name>
    <name evidence="12" type="ORF">U3653_13235</name>
</gene>
<organism evidence="12 13">
    <name type="scientific">Nocardia implantans</name>
    <dbReference type="NCBI Taxonomy" id="3108168"/>
    <lineage>
        <taxon>Bacteria</taxon>
        <taxon>Bacillati</taxon>
        <taxon>Actinomycetota</taxon>
        <taxon>Actinomycetes</taxon>
        <taxon>Mycobacteriales</taxon>
        <taxon>Nocardiaceae</taxon>
        <taxon>Nocardia</taxon>
    </lineage>
</organism>
<feature type="domain" description="Mur ligase central" evidence="11">
    <location>
        <begin position="105"/>
        <end position="304"/>
    </location>
</feature>
<dbReference type="InterPro" id="IPR036565">
    <property type="entry name" value="Mur-like_cat_sf"/>
</dbReference>
<evidence type="ECO:0000259" key="11">
    <source>
        <dbReference type="Pfam" id="PF08245"/>
    </source>
</evidence>
<evidence type="ECO:0000256" key="4">
    <source>
        <dbReference type="ARBA" id="ARBA00022984"/>
    </source>
</evidence>
<dbReference type="EMBL" id="JAYKYQ010000005">
    <property type="protein sequence ID" value="MEB3510986.1"/>
    <property type="molecule type" value="Genomic_DNA"/>
</dbReference>
<dbReference type="Gene3D" id="3.90.190.20">
    <property type="entry name" value="Mur ligase, C-terminal domain"/>
    <property type="match status" value="1"/>
</dbReference>
<evidence type="ECO:0000259" key="9">
    <source>
        <dbReference type="Pfam" id="PF01225"/>
    </source>
</evidence>
<comment type="cofactor">
    <cofactor evidence="7">
        <name>Mg(2+)</name>
        <dbReference type="ChEBI" id="CHEBI:18420"/>
    </cofactor>
</comment>
<dbReference type="NCBIfam" id="NF001126">
    <property type="entry name" value="PRK00139.1-4"/>
    <property type="match status" value="1"/>
</dbReference>
<dbReference type="NCBIfam" id="TIGR01085">
    <property type="entry name" value="murE"/>
    <property type="match status" value="1"/>
</dbReference>
<feature type="domain" description="Mur ligase N-terminal catalytic" evidence="9">
    <location>
        <begin position="22"/>
        <end position="69"/>
    </location>
</feature>
<dbReference type="EC" id="6.3.2.-" evidence="7"/>
<evidence type="ECO:0000256" key="6">
    <source>
        <dbReference type="ARBA" id="ARBA00023316"/>
    </source>
</evidence>
<feature type="binding site" evidence="7">
    <location>
        <position position="184"/>
    </location>
    <ligand>
        <name>UDP-N-acetyl-alpha-D-muramoyl-L-alanyl-D-glutamate</name>
        <dbReference type="ChEBI" id="CHEBI:83900"/>
    </ligand>
</feature>
<evidence type="ECO:0000259" key="10">
    <source>
        <dbReference type="Pfam" id="PF02875"/>
    </source>
</evidence>
<dbReference type="PANTHER" id="PTHR23135:SF4">
    <property type="entry name" value="UDP-N-ACETYLMURAMOYL-L-ALANYL-D-GLUTAMATE--2,6-DIAMINOPIMELATE LIGASE MURE HOMOLOG, CHLOROPLASTIC"/>
    <property type="match status" value="1"/>
</dbReference>
<dbReference type="InterPro" id="IPR004101">
    <property type="entry name" value="Mur_ligase_C"/>
</dbReference>
<keyword evidence="7" id="KW-0547">Nucleotide-binding</keyword>
<keyword evidence="13" id="KW-1185">Reference proteome</keyword>